<dbReference type="GO" id="GO:0008168">
    <property type="term" value="F:methyltransferase activity"/>
    <property type="evidence" value="ECO:0007669"/>
    <property type="project" value="UniProtKB-KW"/>
</dbReference>
<evidence type="ECO:0000313" key="2">
    <source>
        <dbReference type="Proteomes" id="UP001228049"/>
    </source>
</evidence>
<evidence type="ECO:0000313" key="1">
    <source>
        <dbReference type="EMBL" id="KAK1895878.1"/>
    </source>
</evidence>
<dbReference type="EMBL" id="JASDAP010000010">
    <property type="protein sequence ID" value="KAK1895878.1"/>
    <property type="molecule type" value="Genomic_DNA"/>
</dbReference>
<keyword evidence="2" id="KW-1185">Reference proteome</keyword>
<dbReference type="Proteomes" id="UP001228049">
    <property type="component" value="Unassembled WGS sequence"/>
</dbReference>
<comment type="caution">
    <text evidence="1">The sequence shown here is derived from an EMBL/GenBank/DDBJ whole genome shotgun (WGS) entry which is preliminary data.</text>
</comment>
<dbReference type="AlphaFoldDB" id="A0AAD9F7J1"/>
<keyword evidence="1" id="KW-0808">Transferase</keyword>
<protein>
    <submittedName>
        <fullName evidence="1">Dual-specificity RNA methyltransferase RlmN</fullName>
    </submittedName>
</protein>
<accession>A0AAD9F7J1</accession>
<organism evidence="1 2">
    <name type="scientific">Dissostichus eleginoides</name>
    <name type="common">Patagonian toothfish</name>
    <name type="synonym">Dissostichus amissus</name>
    <dbReference type="NCBI Taxonomy" id="100907"/>
    <lineage>
        <taxon>Eukaryota</taxon>
        <taxon>Metazoa</taxon>
        <taxon>Chordata</taxon>
        <taxon>Craniata</taxon>
        <taxon>Vertebrata</taxon>
        <taxon>Euteleostomi</taxon>
        <taxon>Actinopterygii</taxon>
        <taxon>Neopterygii</taxon>
        <taxon>Teleostei</taxon>
        <taxon>Neoteleostei</taxon>
        <taxon>Acanthomorphata</taxon>
        <taxon>Eupercaria</taxon>
        <taxon>Perciformes</taxon>
        <taxon>Notothenioidei</taxon>
        <taxon>Nototheniidae</taxon>
        <taxon>Dissostichus</taxon>
    </lineage>
</organism>
<sequence>MTCDLVPSTLSHINFPPVSLSLSVDFAPLKFLRDLLGVPTNQPEPFRRKLPAAPPARDPICGVEFAPPAVSRSRPCRHKMC</sequence>
<reference evidence="1" key="1">
    <citation type="submission" date="2023-04" db="EMBL/GenBank/DDBJ databases">
        <title>Chromosome-level genome of Chaenocephalus aceratus.</title>
        <authorList>
            <person name="Park H."/>
        </authorList>
    </citation>
    <scope>NUCLEOTIDE SEQUENCE</scope>
    <source>
        <strain evidence="1">DE</strain>
        <tissue evidence="1">Muscle</tissue>
    </source>
</reference>
<dbReference type="GO" id="GO:0032259">
    <property type="term" value="P:methylation"/>
    <property type="evidence" value="ECO:0007669"/>
    <property type="project" value="UniProtKB-KW"/>
</dbReference>
<name>A0AAD9F7J1_DISEL</name>
<proteinExistence type="predicted"/>
<keyword evidence="1" id="KW-0489">Methyltransferase</keyword>
<gene>
    <name evidence="1" type="ORF">KUDE01_021329</name>
</gene>